<sequence length="530" mass="59265">MATQLTRELQPDCCSIVEWALSGQYDPTKPVLIDACESDPPRSISKNKAIELIASLTGIFEKNTTVCLHLANDILYPVLVLAIYGSSCRWTGTNTAYTIPELEHHIRVSDTKYVITKEDHLETVRAAAGSAEIIIFTDILFERRGGSSASPQEFRTLHDLQRKSNVESLYATIRDIDLQSVSTLASTSGTTGRPKMAARTQQAMVLESAAIEEHPKPYQVRRLYCTPIFHGLSAPEMIINALRLGVPSYFMKRYDDVLYPQKIQEFDITETFAPPPMMVRLINNTPEAQKQLQSLRTVYTGGAALVPELRAKFLKLFDQSNAPLVTQVWGMMECGWMTTFKYPENDGTSSIGRLLPGCRIELSTARHTLPNGQEAGEMYAHSPYGMSCYWHNEEATKRAFQDKDHYWLKTGDIGYVKDGKVYVVDREKDIFKVNGFQVAPPELEDAFMALSDVRDAGVIGSGHNQGSGEHPIAFVVRANTSVTAEELKQQLCHRLTRYKVNSCDIRFIDAIPKSVTGKILKNELRKLAAS</sequence>
<gene>
    <name evidence="1" type="ORF">BDR25DRAFT_220033</name>
</gene>
<name>A0ACB6R0C5_9PLEO</name>
<dbReference type="Proteomes" id="UP000799755">
    <property type="component" value="Unassembled WGS sequence"/>
</dbReference>
<reference evidence="1" key="1">
    <citation type="journal article" date="2020" name="Stud. Mycol.">
        <title>101 Dothideomycetes genomes: a test case for predicting lifestyles and emergence of pathogens.</title>
        <authorList>
            <person name="Haridas S."/>
            <person name="Albert R."/>
            <person name="Binder M."/>
            <person name="Bloem J."/>
            <person name="Labutti K."/>
            <person name="Salamov A."/>
            <person name="Andreopoulos B."/>
            <person name="Baker S."/>
            <person name="Barry K."/>
            <person name="Bills G."/>
            <person name="Bluhm B."/>
            <person name="Cannon C."/>
            <person name="Castanera R."/>
            <person name="Culley D."/>
            <person name="Daum C."/>
            <person name="Ezra D."/>
            <person name="Gonzalez J."/>
            <person name="Henrissat B."/>
            <person name="Kuo A."/>
            <person name="Liang C."/>
            <person name="Lipzen A."/>
            <person name="Lutzoni F."/>
            <person name="Magnuson J."/>
            <person name="Mondo S."/>
            <person name="Nolan M."/>
            <person name="Ohm R."/>
            <person name="Pangilinan J."/>
            <person name="Park H.-J."/>
            <person name="Ramirez L."/>
            <person name="Alfaro M."/>
            <person name="Sun H."/>
            <person name="Tritt A."/>
            <person name="Yoshinaga Y."/>
            <person name="Zwiers L.-H."/>
            <person name="Turgeon B."/>
            <person name="Goodwin S."/>
            <person name="Spatafora J."/>
            <person name="Crous P."/>
            <person name="Grigoriev I."/>
        </authorList>
    </citation>
    <scope>NUCLEOTIDE SEQUENCE</scope>
    <source>
        <strain evidence="1">ATCC 200398</strain>
    </source>
</reference>
<evidence type="ECO:0000313" key="1">
    <source>
        <dbReference type="EMBL" id="KAF2472694.1"/>
    </source>
</evidence>
<evidence type="ECO:0000313" key="2">
    <source>
        <dbReference type="Proteomes" id="UP000799755"/>
    </source>
</evidence>
<comment type="caution">
    <text evidence="1">The sequence shown here is derived from an EMBL/GenBank/DDBJ whole genome shotgun (WGS) entry which is preliminary data.</text>
</comment>
<dbReference type="EMBL" id="MU003501">
    <property type="protein sequence ID" value="KAF2472694.1"/>
    <property type="molecule type" value="Genomic_DNA"/>
</dbReference>
<protein>
    <submittedName>
        <fullName evidence="1">Acetyl-CoA synthetase-like protein</fullName>
    </submittedName>
</protein>
<keyword evidence="2" id="KW-1185">Reference proteome</keyword>
<organism evidence="1 2">
    <name type="scientific">Lindgomyces ingoldianus</name>
    <dbReference type="NCBI Taxonomy" id="673940"/>
    <lineage>
        <taxon>Eukaryota</taxon>
        <taxon>Fungi</taxon>
        <taxon>Dikarya</taxon>
        <taxon>Ascomycota</taxon>
        <taxon>Pezizomycotina</taxon>
        <taxon>Dothideomycetes</taxon>
        <taxon>Pleosporomycetidae</taxon>
        <taxon>Pleosporales</taxon>
        <taxon>Lindgomycetaceae</taxon>
        <taxon>Lindgomyces</taxon>
    </lineage>
</organism>
<accession>A0ACB6R0C5</accession>
<proteinExistence type="predicted"/>